<proteinExistence type="predicted"/>
<dbReference type="SUPFAM" id="SSF52047">
    <property type="entry name" value="RNI-like"/>
    <property type="match status" value="1"/>
</dbReference>
<dbReference type="Gene3D" id="3.80.10.10">
    <property type="entry name" value="Ribonuclease Inhibitor"/>
    <property type="match status" value="1"/>
</dbReference>
<keyword evidence="1" id="KW-0175">Coiled coil</keyword>
<sequence length="622" mass="68632">MRHRSTRDATKEVGDILLRCEEVAKGAYRDYERDSKEYKDACTEARYFRPDKDCVVGKEADLHAARVKKRYQLAHVWRSDIAGAVEGLEELRAEIEELALEAMMELRSDDESSDDMEAAANLVEEFIRACKGARCLAAATGFEGFLPDTLGKLPGELKAKLRKCLYGDGVTARANEQTEAPWQRKMVLHHDDMLRIKHECVFLRRLAKARRACTARCRAEALAKDTPEKRVANIDDPAMLRVMSDLVAFREACVPGTHYWLRNTMMGPRGLTDEEFAVVERYRIGASEADHVVPDGVSINCACVQRDTTARGTVHIGGVSGVAHHLARCRCGKGSTIRAHNDVRDVLHAAITSAVSKSYVTQGLQNMDAFLERPLNAEGWDAVLALLRSPVGPELVCLRVYKLKSRQAEDLARLIREPEARPVELRLSLGVPLPRLGESTRSVMKALRDKGWPRRFQFFRVCSCSDDMAAMIAESMASGQAKCVCMAQCDLSAAAVTAIAAALPRCPGLRQLNLDNDPMTEPAAVSLIEAMLGLHEARLAVALKGACGCVTSAAGQERLLELLSSTGHRGLRLGGLIEGTKDMPEPLRSAAARRTALQRSWDGSWGARCEAVLWRRAMEGRR</sequence>
<name>A0A5A8C682_CAFRO</name>
<protein>
    <submittedName>
        <fullName evidence="2">Uncharacterized protein</fullName>
    </submittedName>
</protein>
<evidence type="ECO:0000256" key="1">
    <source>
        <dbReference type="SAM" id="Coils"/>
    </source>
</evidence>
<dbReference type="InterPro" id="IPR032675">
    <property type="entry name" value="LRR_dom_sf"/>
</dbReference>
<evidence type="ECO:0000313" key="2">
    <source>
        <dbReference type="EMBL" id="KAA0148234.1"/>
    </source>
</evidence>
<organism evidence="2 3">
    <name type="scientific">Cafeteria roenbergensis</name>
    <name type="common">Marine flagellate</name>
    <dbReference type="NCBI Taxonomy" id="33653"/>
    <lineage>
        <taxon>Eukaryota</taxon>
        <taxon>Sar</taxon>
        <taxon>Stramenopiles</taxon>
        <taxon>Bigyra</taxon>
        <taxon>Opalozoa</taxon>
        <taxon>Bicosoecida</taxon>
        <taxon>Cafeteriaceae</taxon>
        <taxon>Cafeteria</taxon>
    </lineage>
</organism>
<dbReference type="EMBL" id="VLTM01000151">
    <property type="protein sequence ID" value="KAA0148234.1"/>
    <property type="molecule type" value="Genomic_DNA"/>
</dbReference>
<comment type="caution">
    <text evidence="2">The sequence shown here is derived from an EMBL/GenBank/DDBJ whole genome shotgun (WGS) entry which is preliminary data.</text>
</comment>
<evidence type="ECO:0000313" key="3">
    <source>
        <dbReference type="Proteomes" id="UP000325113"/>
    </source>
</evidence>
<feature type="coiled-coil region" evidence="1">
    <location>
        <begin position="81"/>
        <end position="108"/>
    </location>
</feature>
<dbReference type="AlphaFoldDB" id="A0A5A8C682"/>
<dbReference type="Proteomes" id="UP000325113">
    <property type="component" value="Unassembled WGS sequence"/>
</dbReference>
<reference evidence="2 3" key="1">
    <citation type="submission" date="2019-07" db="EMBL/GenBank/DDBJ databases">
        <title>Genomes of Cafeteria roenbergensis.</title>
        <authorList>
            <person name="Fischer M.G."/>
            <person name="Hackl T."/>
            <person name="Roman M."/>
        </authorList>
    </citation>
    <scope>NUCLEOTIDE SEQUENCE [LARGE SCALE GENOMIC DNA]</scope>
    <source>
        <strain evidence="2 3">Cflag</strain>
    </source>
</reference>
<accession>A0A5A8C682</accession>
<gene>
    <name evidence="2" type="ORF">FNF31_07460</name>
</gene>